<keyword evidence="1 3" id="KW-0560">Oxidoreductase</keyword>
<dbReference type="PROSITE" id="PS00687">
    <property type="entry name" value="ALDEHYDE_DEHYDR_GLU"/>
    <property type="match status" value="1"/>
</dbReference>
<comment type="similarity">
    <text evidence="3">Belongs to the aldehyde dehydrogenase family.</text>
</comment>
<dbReference type="InterPro" id="IPR015590">
    <property type="entry name" value="Aldehyde_DH_dom"/>
</dbReference>
<evidence type="ECO:0000256" key="3">
    <source>
        <dbReference type="RuleBase" id="RU003345"/>
    </source>
</evidence>
<dbReference type="EMBL" id="JAGGJU010000010">
    <property type="protein sequence ID" value="MBP1852230.1"/>
    <property type="molecule type" value="Genomic_DNA"/>
</dbReference>
<dbReference type="Gene3D" id="3.40.309.10">
    <property type="entry name" value="Aldehyde Dehydrogenase, Chain A, domain 2"/>
    <property type="match status" value="1"/>
</dbReference>
<dbReference type="Proteomes" id="UP000759443">
    <property type="component" value="Unassembled WGS sequence"/>
</dbReference>
<dbReference type="InterPro" id="IPR016162">
    <property type="entry name" value="Ald_DH_N"/>
</dbReference>
<dbReference type="InterPro" id="IPR016161">
    <property type="entry name" value="Ald_DH/histidinol_DH"/>
</dbReference>
<evidence type="ECO:0000256" key="2">
    <source>
        <dbReference type="PROSITE-ProRule" id="PRU10007"/>
    </source>
</evidence>
<dbReference type="Pfam" id="PF00171">
    <property type="entry name" value="Aldedh"/>
    <property type="match status" value="1"/>
</dbReference>
<sequence>MTAQTTRAYWERSLAQLQPEGRLFIDGAYQPSGNGATFSRPRPMDGQEGAAIARGTSVDIDKAVKAARRAFDSGVWRHMEPAERKAIMLRWAALVREHAEELALLETLDVGKPILASLNVDVRLCADGIQYYAEMIDKLYDEIAPTGPKARALVRKVPLGVIGAITPWNYPLIIDAWKLGPAIAAGNSVVLKPAEQSSLSALRLAALAHEAGLPAGVLNVVTGYGEETGKPLALHMDVDMIAFTGSTEVGKLIMGYAAQSNIKRVALELGGKSPIVVFEDADLDAAASAAAWGCFYNAGETCHASTRLIVQRSVQDALLDKIEAVTRREIALAHPLEPAAQIGALIEESHMQKVLGMIDDGVGSGGRRVFGAERTLSETGGYYISPGVIADVTNDMPIARNEIFGPVLVAIPFDSEDEALSIANDTVYGLAGAVFTRDMERAHRMSEGIHAGTVWVNTYDMANFATPFGGFKQSGSGRDRSVHAIDKYCDYKTIWQQFG</sequence>
<gene>
    <name evidence="5" type="ORF">J2Z17_003685</name>
</gene>
<reference evidence="5 6" key="1">
    <citation type="submission" date="2021-03" db="EMBL/GenBank/DDBJ databases">
        <title>Genomic Encyclopedia of Type Strains, Phase IV (KMG-IV): sequencing the most valuable type-strain genomes for metagenomic binning, comparative biology and taxonomic classification.</title>
        <authorList>
            <person name="Goeker M."/>
        </authorList>
    </citation>
    <scope>NUCLEOTIDE SEQUENCE [LARGE SCALE GENOMIC DNA]</scope>
    <source>
        <strain evidence="5 6">DSM 21600</strain>
    </source>
</reference>
<dbReference type="InterPro" id="IPR029510">
    <property type="entry name" value="Ald_DH_CS_GLU"/>
</dbReference>
<keyword evidence="6" id="KW-1185">Reference proteome</keyword>
<dbReference type="PANTHER" id="PTHR11699">
    <property type="entry name" value="ALDEHYDE DEHYDROGENASE-RELATED"/>
    <property type="match status" value="1"/>
</dbReference>
<feature type="active site" evidence="2">
    <location>
        <position position="268"/>
    </location>
</feature>
<evidence type="ECO:0000259" key="4">
    <source>
        <dbReference type="Pfam" id="PF00171"/>
    </source>
</evidence>
<dbReference type="RefSeq" id="WP_209947066.1">
    <property type="nucleotide sequence ID" value="NZ_JAGGJU010000010.1"/>
</dbReference>
<name>A0ABS4E2Q2_9HYPH</name>
<proteinExistence type="inferred from homology"/>
<organism evidence="5 6">
    <name type="scientific">Rhizobium halophytocola</name>
    <dbReference type="NCBI Taxonomy" id="735519"/>
    <lineage>
        <taxon>Bacteria</taxon>
        <taxon>Pseudomonadati</taxon>
        <taxon>Pseudomonadota</taxon>
        <taxon>Alphaproteobacteria</taxon>
        <taxon>Hyphomicrobiales</taxon>
        <taxon>Rhizobiaceae</taxon>
        <taxon>Rhizobium/Agrobacterium group</taxon>
        <taxon>Rhizobium</taxon>
    </lineage>
</organism>
<dbReference type="Gene3D" id="3.40.605.10">
    <property type="entry name" value="Aldehyde Dehydrogenase, Chain A, domain 1"/>
    <property type="match status" value="1"/>
</dbReference>
<evidence type="ECO:0000313" key="5">
    <source>
        <dbReference type="EMBL" id="MBP1852230.1"/>
    </source>
</evidence>
<feature type="domain" description="Aldehyde dehydrogenase" evidence="4">
    <location>
        <begin position="36"/>
        <end position="494"/>
    </location>
</feature>
<dbReference type="InterPro" id="IPR016163">
    <property type="entry name" value="Ald_DH_C"/>
</dbReference>
<protein>
    <submittedName>
        <fullName evidence="5">Acyl-CoA reductase-like NAD-dependent aldehyde dehydrogenase</fullName>
    </submittedName>
</protein>
<accession>A0ABS4E2Q2</accession>
<dbReference type="SUPFAM" id="SSF53720">
    <property type="entry name" value="ALDH-like"/>
    <property type="match status" value="1"/>
</dbReference>
<comment type="caution">
    <text evidence="5">The sequence shown here is derived from an EMBL/GenBank/DDBJ whole genome shotgun (WGS) entry which is preliminary data.</text>
</comment>
<evidence type="ECO:0000256" key="1">
    <source>
        <dbReference type="ARBA" id="ARBA00023002"/>
    </source>
</evidence>
<evidence type="ECO:0000313" key="6">
    <source>
        <dbReference type="Proteomes" id="UP000759443"/>
    </source>
</evidence>